<proteinExistence type="inferred from homology"/>
<evidence type="ECO:0000256" key="4">
    <source>
        <dbReference type="ARBA" id="ARBA00022730"/>
    </source>
</evidence>
<dbReference type="CDD" id="cd00336">
    <property type="entry name" value="Ribosomal_L22"/>
    <property type="match status" value="1"/>
</dbReference>
<evidence type="ECO:0000256" key="1">
    <source>
        <dbReference type="ARBA" id="ARBA00003478"/>
    </source>
</evidence>
<keyword evidence="5 10" id="KW-0694">RNA-binding</keyword>
<comment type="similarity">
    <text evidence="2 10 11">Belongs to the universal ribosomal protein uL22 family.</text>
</comment>
<evidence type="ECO:0000256" key="9">
    <source>
        <dbReference type="ARBA" id="ARBA00035207"/>
    </source>
</evidence>
<name>E6SLC6_THEM7</name>
<dbReference type="GO" id="GO:0022625">
    <property type="term" value="C:cytosolic large ribosomal subunit"/>
    <property type="evidence" value="ECO:0007669"/>
    <property type="project" value="TreeGrafter"/>
</dbReference>
<dbReference type="SUPFAM" id="SSF54843">
    <property type="entry name" value="Ribosomal protein L22"/>
    <property type="match status" value="1"/>
</dbReference>
<comment type="function">
    <text evidence="10 13">This protein binds specifically to 23S rRNA; its binding is stimulated by other ribosomal proteins, e.g., L4, L17, and L20. It is important during the early stages of 50S assembly. It makes multiple contacts with different domains of the 23S rRNA in the assembled 50S subunit and ribosome.</text>
</comment>
<keyword evidence="7 10" id="KW-0687">Ribonucleoprotein</keyword>
<sequence>MEARAVARFVRVSPRKARQVIDLVRGKPVGEALTLLRFTPKKAARIVEKVVRSAVANATNNHDLDEDRLYIAKAYVDEGPRLKRWRPRARGRAFPILKPTSHVTVIVAERKEG</sequence>
<evidence type="ECO:0000256" key="2">
    <source>
        <dbReference type="ARBA" id="ARBA00009451"/>
    </source>
</evidence>
<evidence type="ECO:0000256" key="7">
    <source>
        <dbReference type="ARBA" id="ARBA00023274"/>
    </source>
</evidence>
<evidence type="ECO:0000256" key="3">
    <source>
        <dbReference type="ARBA" id="ARBA00011838"/>
    </source>
</evidence>
<accession>E6SLC6</accession>
<evidence type="ECO:0000256" key="6">
    <source>
        <dbReference type="ARBA" id="ARBA00022980"/>
    </source>
</evidence>
<protein>
    <recommendedName>
        <fullName evidence="9 10">Large ribosomal subunit protein uL22</fullName>
    </recommendedName>
</protein>
<evidence type="ECO:0000313" key="14">
    <source>
        <dbReference type="EMBL" id="ADU52368.1"/>
    </source>
</evidence>
<dbReference type="GO" id="GO:0006412">
    <property type="term" value="P:translation"/>
    <property type="evidence" value="ECO:0007669"/>
    <property type="project" value="UniProtKB-UniRule"/>
</dbReference>
<dbReference type="GO" id="GO:0003735">
    <property type="term" value="F:structural constituent of ribosome"/>
    <property type="evidence" value="ECO:0007669"/>
    <property type="project" value="InterPro"/>
</dbReference>
<evidence type="ECO:0000256" key="13">
    <source>
        <dbReference type="RuleBase" id="RU004008"/>
    </source>
</evidence>
<dbReference type="EMBL" id="CP002344">
    <property type="protein sequence ID" value="ADU52368.1"/>
    <property type="molecule type" value="Genomic_DNA"/>
</dbReference>
<comment type="subunit">
    <text evidence="3 10 12">Part of the 50S ribosomal subunit.</text>
</comment>
<comment type="function">
    <text evidence="8">This protein binds specifically to 23S rRNA; its binding is stimulated by other ribosomal proteins, e.g. L4, L17, and L20. It is important during the early stages of 50S assembly. It makes multiple contacts with different domains of the 23S rRNA in the assembled 50S subunit and ribosome.</text>
</comment>
<dbReference type="Gene3D" id="3.90.470.10">
    <property type="entry name" value="Ribosomal protein L22/L17"/>
    <property type="match status" value="1"/>
</dbReference>
<comment type="function">
    <text evidence="1 10">The globular domain of the protein is located near the polypeptide exit tunnel on the outside of the subunit, while an extended beta-hairpin is found that lines the wall of the exit tunnel in the center of the 70S ribosome.</text>
</comment>
<dbReference type="Pfam" id="PF00237">
    <property type="entry name" value="Ribosomal_L22"/>
    <property type="match status" value="1"/>
</dbReference>
<dbReference type="HAMAP" id="MF_01331_B">
    <property type="entry name" value="Ribosomal_uL22_B"/>
    <property type="match status" value="1"/>
</dbReference>
<dbReference type="InterPro" id="IPR047867">
    <property type="entry name" value="Ribosomal_uL22_bac/org-type"/>
</dbReference>
<reference evidence="15" key="2">
    <citation type="journal article" date="2010" name="Stand. Genomic Sci.">
        <title>Complete genome sequence of Thermaerobacter marianensis type strain (7p75aT).</title>
        <authorList>
            <person name="Han C."/>
            <person name="Gu W."/>
            <person name="Zhang X."/>
            <person name="Lapidus A."/>
            <person name="Nolan M."/>
            <person name="Copeland A."/>
            <person name="Lucas S."/>
            <person name="Glavina Del Rio T."/>
            <person name="Tice H."/>
            <person name="Cheng J."/>
            <person name="Tapia R."/>
            <person name="Goodwin L."/>
            <person name="Pitluck S."/>
            <person name="Pagani I."/>
            <person name="Ivanova N."/>
            <person name="Mavromatis K."/>
            <person name="Mikhailova N."/>
            <person name="Pati A."/>
            <person name="Chen A."/>
            <person name="Palaniappan K."/>
            <person name="Land M."/>
            <person name="Hauser L."/>
            <person name="Chang Y."/>
            <person name="Jeffries C."/>
            <person name="Schneider S."/>
            <person name="Rohde M."/>
            <person name="Goker M."/>
            <person name="Pukall R."/>
            <person name="Woyke T."/>
            <person name="Bristow J."/>
            <person name="Eisen J."/>
            <person name="Markowitz V."/>
            <person name="Hugenholtz P."/>
            <person name="Kyrpides N."/>
            <person name="Klenk H."/>
            <person name="Detter J."/>
        </authorList>
    </citation>
    <scope>NUCLEOTIDE SEQUENCE [LARGE SCALE GENOMIC DNA]</scope>
    <source>
        <strain evidence="15">ATCC 700841 / DSM 12885 / JCM 10246 / 7p75a</strain>
    </source>
</reference>
<keyword evidence="4 10" id="KW-0699">rRNA-binding</keyword>
<keyword evidence="15" id="KW-1185">Reference proteome</keyword>
<reference evidence="14 15" key="1">
    <citation type="journal article" date="2010" name="Stand. Genomic Sci.">
        <title>Complete genome sequence of Thermaerobacter marianensis type strain (7p75a).</title>
        <authorList>
            <person name="Han C."/>
            <person name="Gu W."/>
            <person name="Zhang X."/>
            <person name="Lapidus A."/>
            <person name="Nolan M."/>
            <person name="Copeland A."/>
            <person name="Lucas S."/>
            <person name="Del Rio T.G."/>
            <person name="Tice H."/>
            <person name="Cheng J.F."/>
            <person name="Tapia R."/>
            <person name="Goodwin L."/>
            <person name="Pitluck S."/>
            <person name="Pagani I."/>
            <person name="Ivanova N."/>
            <person name="Mavromatis K."/>
            <person name="Mikhailova N."/>
            <person name="Pati A."/>
            <person name="Chen A."/>
            <person name="Palaniappan K."/>
            <person name="Land M."/>
            <person name="Hauser L."/>
            <person name="Chang Y.J."/>
            <person name="Jeffries C.D."/>
            <person name="Schneider S."/>
            <person name="Rohde M."/>
            <person name="Goker M."/>
            <person name="Pukall R."/>
            <person name="Woyke T."/>
            <person name="Bristow J."/>
            <person name="Eisen J.A."/>
            <person name="Markowitz V."/>
            <person name="Hugenholtz P."/>
            <person name="Kyrpides N.C."/>
            <person name="Klenk H.P."/>
            <person name="Detter J.C."/>
        </authorList>
    </citation>
    <scope>NUCLEOTIDE SEQUENCE [LARGE SCALE GENOMIC DNA]</scope>
    <source>
        <strain evidence="15">ATCC 700841 / DSM 12885 / JCM 10246 / 7p75a</strain>
    </source>
</reference>
<dbReference type="eggNOG" id="COG0091">
    <property type="taxonomic scope" value="Bacteria"/>
</dbReference>
<dbReference type="FunFam" id="3.90.470.10:FF:000011">
    <property type="entry name" value="50S ribosomal protein L22"/>
    <property type="match status" value="1"/>
</dbReference>
<dbReference type="RefSeq" id="WP_013496664.1">
    <property type="nucleotide sequence ID" value="NC_014831.1"/>
</dbReference>
<evidence type="ECO:0000256" key="10">
    <source>
        <dbReference type="HAMAP-Rule" id="MF_01331"/>
    </source>
</evidence>
<dbReference type="NCBIfam" id="TIGR01044">
    <property type="entry name" value="rplV_bact"/>
    <property type="match status" value="1"/>
</dbReference>
<dbReference type="PROSITE" id="PS00464">
    <property type="entry name" value="RIBOSOMAL_L22"/>
    <property type="match status" value="1"/>
</dbReference>
<evidence type="ECO:0000256" key="12">
    <source>
        <dbReference type="RuleBase" id="RU004006"/>
    </source>
</evidence>
<evidence type="ECO:0000256" key="5">
    <source>
        <dbReference type="ARBA" id="ARBA00022884"/>
    </source>
</evidence>
<evidence type="ECO:0000313" key="15">
    <source>
        <dbReference type="Proteomes" id="UP000008915"/>
    </source>
</evidence>
<gene>
    <name evidence="10" type="primary">rplV</name>
    <name evidence="14" type="ordered locus">Tmar_2290</name>
</gene>
<dbReference type="PANTHER" id="PTHR13501:SF8">
    <property type="entry name" value="LARGE RIBOSOMAL SUBUNIT PROTEIN UL22M"/>
    <property type="match status" value="1"/>
</dbReference>
<dbReference type="GO" id="GO:0019843">
    <property type="term" value="F:rRNA binding"/>
    <property type="evidence" value="ECO:0007669"/>
    <property type="project" value="UniProtKB-UniRule"/>
</dbReference>
<evidence type="ECO:0000256" key="8">
    <source>
        <dbReference type="ARBA" id="ARBA00025084"/>
    </source>
</evidence>
<dbReference type="STRING" id="644966.Tmar_2290"/>
<organism evidence="14 15">
    <name type="scientific">Thermaerobacter marianensis (strain ATCC 700841 / DSM 12885 / JCM 10246 / 7p75a)</name>
    <dbReference type="NCBI Taxonomy" id="644966"/>
    <lineage>
        <taxon>Bacteria</taxon>
        <taxon>Bacillati</taxon>
        <taxon>Bacillota</taxon>
        <taxon>Clostridia</taxon>
        <taxon>Eubacteriales</taxon>
        <taxon>Clostridiales Family XVII. Incertae Sedis</taxon>
        <taxon>Thermaerobacter</taxon>
    </lineage>
</organism>
<dbReference type="InterPro" id="IPR018260">
    <property type="entry name" value="Ribosomal_uL22_CS"/>
</dbReference>
<keyword evidence="6 10" id="KW-0689">Ribosomal protein</keyword>
<dbReference type="InterPro" id="IPR036394">
    <property type="entry name" value="Ribosomal_uL22_sf"/>
</dbReference>
<dbReference type="Proteomes" id="UP000008915">
    <property type="component" value="Chromosome"/>
</dbReference>
<dbReference type="PANTHER" id="PTHR13501">
    <property type="entry name" value="CHLOROPLAST 50S RIBOSOMAL PROTEIN L22-RELATED"/>
    <property type="match status" value="1"/>
</dbReference>
<dbReference type="AlphaFoldDB" id="E6SLC6"/>
<dbReference type="KEGG" id="tmr:Tmar_2290"/>
<dbReference type="HOGENOM" id="CLU_083987_3_3_9"/>
<dbReference type="OrthoDB" id="9805969at2"/>
<evidence type="ECO:0000256" key="11">
    <source>
        <dbReference type="RuleBase" id="RU004005"/>
    </source>
</evidence>
<dbReference type="InterPro" id="IPR005727">
    <property type="entry name" value="Ribosomal_uL22_bac/chlpt-type"/>
</dbReference>
<dbReference type="InterPro" id="IPR001063">
    <property type="entry name" value="Ribosomal_uL22"/>
</dbReference>